<evidence type="ECO:0000256" key="2">
    <source>
        <dbReference type="SAM" id="Phobius"/>
    </source>
</evidence>
<feature type="transmembrane region" description="Helical" evidence="2">
    <location>
        <begin position="33"/>
        <end position="52"/>
    </location>
</feature>
<dbReference type="InterPro" id="IPR025323">
    <property type="entry name" value="DUF4229"/>
</dbReference>
<organism evidence="3 4">
    <name type="scientific">Leucobacter tardus</name>
    <dbReference type="NCBI Taxonomy" id="501483"/>
    <lineage>
        <taxon>Bacteria</taxon>
        <taxon>Bacillati</taxon>
        <taxon>Actinomycetota</taxon>
        <taxon>Actinomycetes</taxon>
        <taxon>Micrococcales</taxon>
        <taxon>Microbacteriaceae</taxon>
        <taxon>Leucobacter</taxon>
    </lineage>
</organism>
<reference evidence="3" key="1">
    <citation type="submission" date="2021-03" db="EMBL/GenBank/DDBJ databases">
        <title>Leucobacter chromiisoli sp. nov., isolated from chromium-containing soil of chemical plant.</title>
        <authorList>
            <person name="Xu Z."/>
        </authorList>
    </citation>
    <scope>NUCLEOTIDE SEQUENCE</scope>
    <source>
        <strain evidence="3">K 70/01</strain>
    </source>
</reference>
<feature type="transmembrane region" description="Helical" evidence="2">
    <location>
        <begin position="7"/>
        <end position="27"/>
    </location>
</feature>
<dbReference type="EMBL" id="JAGFBF010000001">
    <property type="protein sequence ID" value="MBO2989060.1"/>
    <property type="molecule type" value="Genomic_DNA"/>
</dbReference>
<dbReference type="AlphaFoldDB" id="A0A939QB97"/>
<keyword evidence="4" id="KW-1185">Reference proteome</keyword>
<evidence type="ECO:0000313" key="4">
    <source>
        <dbReference type="Proteomes" id="UP000668403"/>
    </source>
</evidence>
<dbReference type="Pfam" id="PF14012">
    <property type="entry name" value="DUF4229"/>
    <property type="match status" value="1"/>
</dbReference>
<sequence length="106" mass="12137">MSTRTAWTVYTILRLVFFAVPFTILYFALGWSWWLAAVIATIIAFSLSIIFLSRQRETASESIHDWRQRTRTADDIIEDDAVDEASLRQRAEPDAGEPASDTDQPR</sequence>
<keyword evidence="2" id="KW-0472">Membrane</keyword>
<evidence type="ECO:0000313" key="3">
    <source>
        <dbReference type="EMBL" id="MBO2989060.1"/>
    </source>
</evidence>
<keyword evidence="2" id="KW-0812">Transmembrane</keyword>
<protein>
    <submittedName>
        <fullName evidence="3">DUF4229 domain-containing protein</fullName>
    </submittedName>
</protein>
<proteinExistence type="predicted"/>
<accession>A0A939QB97</accession>
<evidence type="ECO:0000256" key="1">
    <source>
        <dbReference type="SAM" id="MobiDB-lite"/>
    </source>
</evidence>
<feature type="region of interest" description="Disordered" evidence="1">
    <location>
        <begin position="84"/>
        <end position="106"/>
    </location>
</feature>
<gene>
    <name evidence="3" type="ORF">J4H85_03475</name>
</gene>
<comment type="caution">
    <text evidence="3">The sequence shown here is derived from an EMBL/GenBank/DDBJ whole genome shotgun (WGS) entry which is preliminary data.</text>
</comment>
<name>A0A939QB97_9MICO</name>
<keyword evidence="2" id="KW-1133">Transmembrane helix</keyword>
<dbReference type="RefSeq" id="WP_208236888.1">
    <property type="nucleotide sequence ID" value="NZ_BAAAQU010000001.1"/>
</dbReference>
<dbReference type="Proteomes" id="UP000668403">
    <property type="component" value="Unassembled WGS sequence"/>
</dbReference>